<organism evidence="1 2">
    <name type="scientific">Paramecium primaurelia</name>
    <dbReference type="NCBI Taxonomy" id="5886"/>
    <lineage>
        <taxon>Eukaryota</taxon>
        <taxon>Sar</taxon>
        <taxon>Alveolata</taxon>
        <taxon>Ciliophora</taxon>
        <taxon>Intramacronucleata</taxon>
        <taxon>Oligohymenophorea</taxon>
        <taxon>Peniculida</taxon>
        <taxon>Parameciidae</taxon>
        <taxon>Paramecium</taxon>
    </lineage>
</organism>
<evidence type="ECO:0000313" key="2">
    <source>
        <dbReference type="Proteomes" id="UP000688137"/>
    </source>
</evidence>
<protein>
    <submittedName>
        <fullName evidence="1">Uncharacterized protein</fullName>
    </submittedName>
</protein>
<accession>A0A8S1JTS6</accession>
<proteinExistence type="predicted"/>
<sequence length="69" mass="8301">MQFKSESFDSELTEYCQIEQDFEIKSLFKQLKIQNQQLPNKKSKKIKKLKLNIQTNSIIQRRNVNVQQI</sequence>
<dbReference type="OMA" id="EYCQIEQ"/>
<name>A0A8S1JTS6_PARPR</name>
<evidence type="ECO:0000313" key="1">
    <source>
        <dbReference type="EMBL" id="CAD8044999.1"/>
    </source>
</evidence>
<gene>
    <name evidence="1" type="ORF">PPRIM_AZ9-3.1.T0090022</name>
</gene>
<dbReference type="AlphaFoldDB" id="A0A8S1JTS6"/>
<reference evidence="1" key="1">
    <citation type="submission" date="2021-01" db="EMBL/GenBank/DDBJ databases">
        <authorList>
            <consortium name="Genoscope - CEA"/>
            <person name="William W."/>
        </authorList>
    </citation>
    <scope>NUCLEOTIDE SEQUENCE</scope>
</reference>
<dbReference type="Proteomes" id="UP000688137">
    <property type="component" value="Unassembled WGS sequence"/>
</dbReference>
<comment type="caution">
    <text evidence="1">The sequence shown here is derived from an EMBL/GenBank/DDBJ whole genome shotgun (WGS) entry which is preliminary data.</text>
</comment>
<keyword evidence="2" id="KW-1185">Reference proteome</keyword>
<dbReference type="EMBL" id="CAJJDM010000006">
    <property type="protein sequence ID" value="CAD8044999.1"/>
    <property type="molecule type" value="Genomic_DNA"/>
</dbReference>